<name>A0A7W9YG23_9ACTN</name>
<dbReference type="InterPro" id="IPR020845">
    <property type="entry name" value="AMP-binding_CS"/>
</dbReference>
<dbReference type="RefSeq" id="WP_184074764.1">
    <property type="nucleotide sequence ID" value="NZ_JACHDS010000001.1"/>
</dbReference>
<dbReference type="Gene3D" id="3.30.300.30">
    <property type="match status" value="1"/>
</dbReference>
<evidence type="ECO:0000259" key="4">
    <source>
        <dbReference type="Pfam" id="PF13193"/>
    </source>
</evidence>
<evidence type="ECO:0000256" key="2">
    <source>
        <dbReference type="ARBA" id="ARBA00022598"/>
    </source>
</evidence>
<dbReference type="PROSITE" id="PS00455">
    <property type="entry name" value="AMP_BINDING"/>
    <property type="match status" value="1"/>
</dbReference>
<dbReference type="Pfam" id="PF13193">
    <property type="entry name" value="AMP-binding_C"/>
    <property type="match status" value="1"/>
</dbReference>
<evidence type="ECO:0000313" key="5">
    <source>
        <dbReference type="EMBL" id="MBB6171504.1"/>
    </source>
</evidence>
<dbReference type="PANTHER" id="PTHR43201:SF5">
    <property type="entry name" value="MEDIUM-CHAIN ACYL-COA LIGASE ACSF2, MITOCHONDRIAL"/>
    <property type="match status" value="1"/>
</dbReference>
<dbReference type="EMBL" id="JACHDS010000001">
    <property type="protein sequence ID" value="MBB6171504.1"/>
    <property type="molecule type" value="Genomic_DNA"/>
</dbReference>
<dbReference type="Proteomes" id="UP000546642">
    <property type="component" value="Unassembled WGS sequence"/>
</dbReference>
<organism evidence="5 6">
    <name type="scientific">Nocardiopsis mwathae</name>
    <dbReference type="NCBI Taxonomy" id="1472723"/>
    <lineage>
        <taxon>Bacteria</taxon>
        <taxon>Bacillati</taxon>
        <taxon>Actinomycetota</taxon>
        <taxon>Actinomycetes</taxon>
        <taxon>Streptosporangiales</taxon>
        <taxon>Nocardiopsidaceae</taxon>
        <taxon>Nocardiopsis</taxon>
    </lineage>
</organism>
<dbReference type="PANTHER" id="PTHR43201">
    <property type="entry name" value="ACYL-COA SYNTHETASE"/>
    <property type="match status" value="1"/>
</dbReference>
<dbReference type="SUPFAM" id="SSF56801">
    <property type="entry name" value="Acetyl-CoA synthetase-like"/>
    <property type="match status" value="1"/>
</dbReference>
<dbReference type="Pfam" id="PF00501">
    <property type="entry name" value="AMP-binding"/>
    <property type="match status" value="1"/>
</dbReference>
<feature type="domain" description="AMP-binding enzyme C-terminal" evidence="4">
    <location>
        <begin position="497"/>
        <end position="573"/>
    </location>
</feature>
<evidence type="ECO:0000259" key="3">
    <source>
        <dbReference type="Pfam" id="PF00501"/>
    </source>
</evidence>
<proteinExistence type="inferred from homology"/>
<dbReference type="AlphaFoldDB" id="A0A7W9YG23"/>
<comment type="similarity">
    <text evidence="1">Belongs to the ATP-dependent AMP-binding enzyme family.</text>
</comment>
<dbReference type="GO" id="GO:0004467">
    <property type="term" value="F:long-chain fatty acid-CoA ligase activity"/>
    <property type="evidence" value="ECO:0007669"/>
    <property type="project" value="UniProtKB-EC"/>
</dbReference>
<dbReference type="InterPro" id="IPR000873">
    <property type="entry name" value="AMP-dep_synth/lig_dom"/>
</dbReference>
<dbReference type="InterPro" id="IPR045851">
    <property type="entry name" value="AMP-bd_C_sf"/>
</dbReference>
<accession>A0A7W9YG23</accession>
<dbReference type="InterPro" id="IPR025110">
    <property type="entry name" value="AMP-bd_C"/>
</dbReference>
<sequence length="589" mass="62978">MTSTDPTRPLRPMAAVTARMLVSGSPFEIEIADVNGTATRVWKHTPPHLRAVLEAAGEHGDAPALVYERERMTHAEFQRAAATLARRLAEDNAVAKGDRVAIAMRNHPEWVIAFFAATSIGAIAVPLNSWWAAGELEFGLSDSGAKVLIADQERTDRLADALPRLGVPVIAVRSTASTPGRGTDGERRPFPAGTRTWAQVLGPTEEHVLPPDPGIAPDDPAAIFYTSGTTGTPKGAVASHRNMLSNIVSLNYARVRSLMRIGLDFDDGVGYLEALPRPVVLCPVPLFHATGAQTIMLPTVARGGTLVLMHRWDAEDALRLVERERVTGITAVPTMVAQMLASPRLGEYDLSSLLSLGTGGAPAAPALVSRAHGRLHDLVLAQGYGLTECSATASLNAATDYLLRPDSAGVPVAAVDVKIVDAEGAELPPGEPGEIWLNGPGVVLGYWQRPEATAATFVDGWLRTGDIGRMDDEGFLYVVDRIKDVIIRGGENVYCSEVEAAIHEHPAVHEVAVVGVPHEVYGEEVGAVVRLHSGHRLAPGELRDHLKSRLAAFKIPDHIRVVDDGLPRNAAGKLLKKQVRTEQGWIGDG</sequence>
<evidence type="ECO:0000313" key="6">
    <source>
        <dbReference type="Proteomes" id="UP000546642"/>
    </source>
</evidence>
<gene>
    <name evidence="5" type="ORF">HNR23_001564</name>
</gene>
<evidence type="ECO:0000256" key="1">
    <source>
        <dbReference type="ARBA" id="ARBA00006432"/>
    </source>
</evidence>
<dbReference type="InterPro" id="IPR042099">
    <property type="entry name" value="ANL_N_sf"/>
</dbReference>
<dbReference type="GO" id="GO:0031956">
    <property type="term" value="F:medium-chain fatty acid-CoA ligase activity"/>
    <property type="evidence" value="ECO:0007669"/>
    <property type="project" value="TreeGrafter"/>
</dbReference>
<keyword evidence="2 5" id="KW-0436">Ligase</keyword>
<dbReference type="Gene3D" id="3.40.50.12780">
    <property type="entry name" value="N-terminal domain of ligase-like"/>
    <property type="match status" value="1"/>
</dbReference>
<dbReference type="EC" id="6.2.1.3" evidence="5"/>
<reference evidence="5 6" key="1">
    <citation type="submission" date="2020-08" db="EMBL/GenBank/DDBJ databases">
        <title>Sequencing the genomes of 1000 actinobacteria strains.</title>
        <authorList>
            <person name="Klenk H.-P."/>
        </authorList>
    </citation>
    <scope>NUCLEOTIDE SEQUENCE [LARGE SCALE GENOMIC DNA]</scope>
    <source>
        <strain evidence="5 6">DSM 46659</strain>
    </source>
</reference>
<keyword evidence="6" id="KW-1185">Reference proteome</keyword>
<protein>
    <submittedName>
        <fullName evidence="5">Long-chain acyl-CoA synthetase</fullName>
        <ecNumber evidence="5">6.2.1.3</ecNumber>
    </submittedName>
</protein>
<feature type="domain" description="AMP-dependent synthetase/ligase" evidence="3">
    <location>
        <begin position="54"/>
        <end position="447"/>
    </location>
</feature>
<comment type="caution">
    <text evidence="5">The sequence shown here is derived from an EMBL/GenBank/DDBJ whole genome shotgun (WGS) entry which is preliminary data.</text>
</comment>